<evidence type="ECO:0000313" key="2">
    <source>
        <dbReference type="EMBL" id="MBF8184490.1"/>
    </source>
</evidence>
<dbReference type="RefSeq" id="WP_195893481.1">
    <property type="nucleotide sequence ID" value="NZ_JADOGI010000003.1"/>
</dbReference>
<evidence type="ECO:0000259" key="1">
    <source>
        <dbReference type="PROSITE" id="PS51664"/>
    </source>
</evidence>
<organism evidence="2 3">
    <name type="scientific">Nonomuraea cypriaca</name>
    <dbReference type="NCBI Taxonomy" id="1187855"/>
    <lineage>
        <taxon>Bacteria</taxon>
        <taxon>Bacillati</taxon>
        <taxon>Actinomycetota</taxon>
        <taxon>Actinomycetes</taxon>
        <taxon>Streptosporangiales</taxon>
        <taxon>Streptosporangiaceae</taxon>
        <taxon>Nonomuraea</taxon>
    </lineage>
</organism>
<dbReference type="NCBIfam" id="TIGR03604">
    <property type="entry name" value="TOMM_cyclo_SagD"/>
    <property type="match status" value="1"/>
</dbReference>
<dbReference type="Gene3D" id="3.30.1330.230">
    <property type="match status" value="1"/>
</dbReference>
<dbReference type="PANTHER" id="PTHR37809:SF1">
    <property type="entry name" value="RIBOSOMAL PROTEIN S12 METHYLTHIOTRANSFERASE ACCESSORY FACTOR YCAO"/>
    <property type="match status" value="1"/>
</dbReference>
<keyword evidence="3" id="KW-1185">Reference proteome</keyword>
<dbReference type="NCBIfam" id="TIGR00702">
    <property type="entry name" value="YcaO-type kinase domain"/>
    <property type="match status" value="1"/>
</dbReference>
<feature type="domain" description="YcaO" evidence="1">
    <location>
        <begin position="378"/>
        <end position="747"/>
    </location>
</feature>
<dbReference type="EMBL" id="JADOGI010000003">
    <property type="protein sequence ID" value="MBF8184490.1"/>
    <property type="molecule type" value="Genomic_DNA"/>
</dbReference>
<reference evidence="2" key="1">
    <citation type="submission" date="2020-11" db="EMBL/GenBank/DDBJ databases">
        <title>Whole-genome analyses of Nonomuraea sp. K274.</title>
        <authorList>
            <person name="Veyisoglu A."/>
        </authorList>
    </citation>
    <scope>NUCLEOTIDE SEQUENCE</scope>
    <source>
        <strain evidence="2">K274</strain>
    </source>
</reference>
<sequence length="747" mass="81554">MTDPPLIGFKRHLRAAAVPGEAVYLTSARGTIALSGARIQELAPLLDGSHSLAEVQERTELSPAELGQLLGRLAQANLVGSRRPAATRGDAAAEAYWELAGLDAGQAVPGLTEAPVELVALGGVDTGRVAEALRSMDVTVGEESAAFALVLCDDYLDPELERVNARRLADGRSWLLAKPTGADLWIGPVFQPGTGPCWCCLATRLRGHRRGETWLRNALSHLVSPPEAALPLTRALGLRLAALETAKWLAGWRDERQGSVWTLDTLSLESGRHRVDKRPQCPACGDSGLVEARVNRPVVVVSRGKTAADGNGHRALAPEQVWERYRHLADPVTGITEEIQRDPRSPSFLHCYLSGPNLALADDSLSGIRAGLRQQSGGKGSTDLEAKVGALCEAVERYCGARLGDEPTVRGSYRDLGARRAVHPDAYQLFHRRQFLDRDRWNAANMGFQRVPEPFDDAEVIDWTPVWSLTANLHRLLPTDLLYFTRNGHGSLRADSNGNAAGASPEDAIVQGFLELVERDAVALWWYNRTGQPAVELDSFDDPWIAGLRRRYQSVNRELWVLDVTSDLGIPVMAAVSRRVDKPAEDIMLGFGAHFDPRVAARRALTELGQLLPSIVGARADGTGYGQADDHIQHWWRTATTANQPYLRPDAGQPGKDLAGYAYSPRGDLRDDIEHLLRLAGGLGLEVLVLDQTRPDIGMPVVKVIVPGLRHFWARFAPGRLYDVPVRLGRLAAPTAYEDLNPIPLFL</sequence>
<dbReference type="Gene3D" id="3.40.50.720">
    <property type="entry name" value="NAD(P)-binding Rossmann-like Domain"/>
    <property type="match status" value="1"/>
</dbReference>
<dbReference type="InterPro" id="IPR027624">
    <property type="entry name" value="TOMM_cyclo_SagD"/>
</dbReference>
<protein>
    <submittedName>
        <fullName evidence="2">TOMM leader peptide-binding protein</fullName>
    </submittedName>
</protein>
<gene>
    <name evidence="2" type="ORF">ITP53_01760</name>
</gene>
<dbReference type="GO" id="GO:0008641">
    <property type="term" value="F:ubiquitin-like modifier activating enzyme activity"/>
    <property type="evidence" value="ECO:0007669"/>
    <property type="project" value="InterPro"/>
</dbReference>
<comment type="caution">
    <text evidence="2">The sequence shown here is derived from an EMBL/GenBank/DDBJ whole genome shotgun (WGS) entry which is preliminary data.</text>
</comment>
<evidence type="ECO:0000313" key="3">
    <source>
        <dbReference type="Proteomes" id="UP000605361"/>
    </source>
</evidence>
<dbReference type="SUPFAM" id="SSF69572">
    <property type="entry name" value="Activating enzymes of the ubiquitin-like proteins"/>
    <property type="match status" value="1"/>
</dbReference>
<proteinExistence type="predicted"/>
<dbReference type="InterPro" id="IPR022291">
    <property type="entry name" value="Bacteriocin_synth_cyclodeHase"/>
</dbReference>
<dbReference type="AlphaFoldDB" id="A0A931EVT4"/>
<dbReference type="PROSITE" id="PS51664">
    <property type="entry name" value="YCAO"/>
    <property type="match status" value="1"/>
</dbReference>
<dbReference type="Proteomes" id="UP000605361">
    <property type="component" value="Unassembled WGS sequence"/>
</dbReference>
<dbReference type="PANTHER" id="PTHR37809">
    <property type="entry name" value="RIBOSOMAL PROTEIN S12 METHYLTHIOTRANSFERASE ACCESSORY FACTOR YCAO"/>
    <property type="match status" value="1"/>
</dbReference>
<dbReference type="InterPro" id="IPR035985">
    <property type="entry name" value="Ubiquitin-activating_enz"/>
</dbReference>
<accession>A0A931EVT4</accession>
<dbReference type="InterPro" id="IPR003776">
    <property type="entry name" value="YcaO-like_dom"/>
</dbReference>
<dbReference type="NCBIfam" id="TIGR03882">
    <property type="entry name" value="cyclo_dehyd_2"/>
    <property type="match status" value="1"/>
</dbReference>
<dbReference type="Gene3D" id="3.30.160.660">
    <property type="match status" value="1"/>
</dbReference>
<name>A0A931EVT4_9ACTN</name>
<dbReference type="Gene3D" id="3.30.40.250">
    <property type="match status" value="1"/>
</dbReference>
<dbReference type="Pfam" id="PF02624">
    <property type="entry name" value="YcaO"/>
    <property type="match status" value="1"/>
</dbReference>
<dbReference type="Gene3D" id="3.90.930.60">
    <property type="match status" value="1"/>
</dbReference>